<comment type="caution">
    <text evidence="2">The sequence shown here is derived from an EMBL/GenBank/DDBJ whole genome shotgun (WGS) entry which is preliminary data.</text>
</comment>
<dbReference type="InterPro" id="IPR004513">
    <property type="entry name" value="FtsX"/>
</dbReference>
<evidence type="ECO:0000313" key="2">
    <source>
        <dbReference type="EMBL" id="MDV6228413.1"/>
    </source>
</evidence>
<dbReference type="Proteomes" id="UP001185659">
    <property type="component" value="Unassembled WGS sequence"/>
</dbReference>
<dbReference type="PANTHER" id="PTHR47755">
    <property type="entry name" value="CELL DIVISION PROTEIN FTSX"/>
    <property type="match status" value="1"/>
</dbReference>
<accession>A0ABU4AQ88</accession>
<dbReference type="PANTHER" id="PTHR47755:SF1">
    <property type="entry name" value="CELL DIVISION PROTEIN FTSX"/>
    <property type="match status" value="1"/>
</dbReference>
<feature type="transmembrane region" description="Helical" evidence="1">
    <location>
        <begin position="240"/>
        <end position="265"/>
    </location>
</feature>
<keyword evidence="1" id="KW-0472">Membrane</keyword>
<keyword evidence="1" id="KW-1133">Transmembrane helix</keyword>
<feature type="transmembrane region" description="Helical" evidence="1">
    <location>
        <begin position="285"/>
        <end position="308"/>
    </location>
</feature>
<evidence type="ECO:0000313" key="3">
    <source>
        <dbReference type="Proteomes" id="UP001185659"/>
    </source>
</evidence>
<evidence type="ECO:0000256" key="1">
    <source>
        <dbReference type="SAM" id="Phobius"/>
    </source>
</evidence>
<feature type="transmembrane region" description="Helical" evidence="1">
    <location>
        <begin position="186"/>
        <end position="208"/>
    </location>
</feature>
<keyword evidence="3" id="KW-1185">Reference proteome</keyword>
<sequence>MTETTRLLKNVGARLSSGARGAVSRKQTPIVPSDNIAGRAMVLVIAIMTFLSCLTLGAVTLVRDTASTWQTQISREATIQIKPDEGLDMDAALAQARDIAAGYNGVLNANIVDAEATARLLEPWLGTGLDIESLPVPRLVIVTIDPTARPDFAAMRAELAQNVANATLDDHRTWVDRLVAMARTTVTIGMSALALMLSATALTVIFATRGAMAGNGHIIEVLHFVGAEAPFIASQFRRHFLFAGMKGAAAGGLAAILVFIGFYWWSSRNMATPEADQATALFGNFAIGPSGYIGVGAIVIVIAVLTAATTHVTVLSYLKNVDTAHPDTM</sequence>
<dbReference type="EMBL" id="JAWLIP010000010">
    <property type="protein sequence ID" value="MDV6228413.1"/>
    <property type="molecule type" value="Genomic_DNA"/>
</dbReference>
<gene>
    <name evidence="2" type="ORF">R2G56_19155</name>
</gene>
<keyword evidence="1" id="KW-0812">Transmembrane</keyword>
<feature type="transmembrane region" description="Helical" evidence="1">
    <location>
        <begin position="40"/>
        <end position="62"/>
    </location>
</feature>
<dbReference type="RefSeq" id="WP_113153147.1">
    <property type="nucleotide sequence ID" value="NZ_CP177239.1"/>
</dbReference>
<proteinExistence type="predicted"/>
<name>A0ABU4AQ88_9HYPH</name>
<organism evidence="2 3">
    <name type="scientific">Nitratireductor aquimarinus</name>
    <dbReference type="NCBI Taxonomy" id="889300"/>
    <lineage>
        <taxon>Bacteria</taxon>
        <taxon>Pseudomonadati</taxon>
        <taxon>Pseudomonadota</taxon>
        <taxon>Alphaproteobacteria</taxon>
        <taxon>Hyphomicrobiales</taxon>
        <taxon>Phyllobacteriaceae</taxon>
        <taxon>Nitratireductor</taxon>
    </lineage>
</organism>
<protein>
    <submittedName>
        <fullName evidence="2">ABC transporter permease</fullName>
    </submittedName>
</protein>
<reference evidence="2 3" key="1">
    <citation type="submission" date="2023-10" db="EMBL/GenBank/DDBJ databases">
        <authorList>
            <person name="Venkata Ramana C."/>
            <person name="Sasikala C."/>
            <person name="Dhurka M."/>
        </authorList>
    </citation>
    <scope>NUCLEOTIDE SEQUENCE [LARGE SCALE GENOMIC DNA]</scope>
    <source>
        <strain evidence="2 3">KCTC 32151</strain>
    </source>
</reference>